<dbReference type="Proteomes" id="UP000182800">
    <property type="component" value="Unassembled WGS sequence"/>
</dbReference>
<dbReference type="EMBL" id="LJSX01000001">
    <property type="protein sequence ID" value="KPQ12746.1"/>
    <property type="molecule type" value="Genomic_DNA"/>
</dbReference>
<proteinExistence type="predicted"/>
<evidence type="ECO:0000313" key="5">
    <source>
        <dbReference type="Proteomes" id="UP000182800"/>
    </source>
</evidence>
<gene>
    <name evidence="3" type="ORF">GA0071312_3583</name>
    <name evidence="2" type="ORF">HLUCCO17_01225</name>
</gene>
<dbReference type="Proteomes" id="UP000050497">
    <property type="component" value="Unassembled WGS sequence"/>
</dbReference>
<evidence type="ECO:0000259" key="1">
    <source>
        <dbReference type="Pfam" id="PF13400"/>
    </source>
</evidence>
<dbReference type="STRING" id="1653334.GA0071312_3583"/>
<accession>A0A0N8KEZ9</accession>
<evidence type="ECO:0000313" key="4">
    <source>
        <dbReference type="Proteomes" id="UP000050497"/>
    </source>
</evidence>
<evidence type="ECO:0000313" key="2">
    <source>
        <dbReference type="EMBL" id="KPQ12746.1"/>
    </source>
</evidence>
<organism evidence="2 4">
    <name type="scientific">Saliniramus fredricksonii</name>
    <dbReference type="NCBI Taxonomy" id="1653334"/>
    <lineage>
        <taxon>Bacteria</taxon>
        <taxon>Pseudomonadati</taxon>
        <taxon>Pseudomonadota</taxon>
        <taxon>Alphaproteobacteria</taxon>
        <taxon>Hyphomicrobiales</taxon>
        <taxon>Salinarimonadaceae</taxon>
        <taxon>Saliniramus</taxon>
    </lineage>
</organism>
<dbReference type="AlphaFoldDB" id="A0A0N8KEZ9"/>
<dbReference type="InterPro" id="IPR028087">
    <property type="entry name" value="Tad_N"/>
</dbReference>
<reference evidence="3 5" key="2">
    <citation type="submission" date="2016-08" db="EMBL/GenBank/DDBJ databases">
        <authorList>
            <person name="Varghese N."/>
            <person name="Submissions Spin"/>
        </authorList>
    </citation>
    <scope>NUCLEOTIDE SEQUENCE [LARGE SCALE GENOMIC DNA]</scope>
    <source>
        <strain evidence="3 5">HL-109</strain>
    </source>
</reference>
<sequence>MPAIGKITSLFRASWRRRLRTDTRGSVAIVAALSLPLLAAMAGLAVDLSRMTMTRASLQNIADHLALSGAREMQLRQRDLAALEAYLEARGRSHVAEEGLVADISALIDKHEHSVRIVFEGYPETLFIKALRGETSVVSVEAVAMSVGGEYPLCLVTLDESANHSMQFSTRTRVDAPGCAFYANSTHHRAVHIQGNSTLEAALVCATGGIATSGAFSSSAHRETDCPPVADPLRSRALPEPGPCIMDGRNRISDRRILDPGTYCGVIELRPGADIELRPGNYVFAGALRIFDGARLAGDEVNLHFHGVGPDHNIVLTVGREAHIALTAPRSGSMAGLLLTGQQPSGGHQRYYFGSAHASVLTGTIYLPDGHFSVGSGVTIADRSPFTIIVAQRFTLQQGPELSFEGETGIVLNTDYHLSDVPIPPGLGPNGGSIVLTR</sequence>
<name>A0A0N8KEZ9_9HYPH</name>
<keyword evidence="5" id="KW-1185">Reference proteome</keyword>
<protein>
    <submittedName>
        <fullName evidence="2 3">Flp pilus-assembly TadE/G-like</fullName>
    </submittedName>
</protein>
<dbReference type="Pfam" id="PF13400">
    <property type="entry name" value="Tad"/>
    <property type="match status" value="1"/>
</dbReference>
<dbReference type="RefSeq" id="WP_074446381.1">
    <property type="nucleotide sequence ID" value="NZ_FMBM01000003.1"/>
</dbReference>
<reference evidence="2 4" key="1">
    <citation type="submission" date="2015-09" db="EMBL/GenBank/DDBJ databases">
        <title>Identification and resolution of microdiversity through metagenomic sequencing of parallel consortia.</title>
        <authorList>
            <person name="Nelson W.C."/>
            <person name="Romine M.F."/>
            <person name="Lindemann S.R."/>
        </authorList>
    </citation>
    <scope>NUCLEOTIDE SEQUENCE [LARGE SCALE GENOMIC DNA]</scope>
    <source>
        <strain evidence="2">HL-109</strain>
    </source>
</reference>
<evidence type="ECO:0000313" key="3">
    <source>
        <dbReference type="EMBL" id="SCC82577.1"/>
    </source>
</evidence>
<feature type="domain" description="Putative Flp pilus-assembly TadG-like N-terminal" evidence="1">
    <location>
        <begin position="25"/>
        <end position="71"/>
    </location>
</feature>
<dbReference type="EMBL" id="FMBM01000003">
    <property type="protein sequence ID" value="SCC82577.1"/>
    <property type="molecule type" value="Genomic_DNA"/>
</dbReference>
<comment type="caution">
    <text evidence="2">The sequence shown here is derived from an EMBL/GenBank/DDBJ whole genome shotgun (WGS) entry which is preliminary data.</text>
</comment>